<dbReference type="PANTHER" id="PTHR43236:SF2">
    <property type="entry name" value="BLL0069 PROTEIN"/>
    <property type="match status" value="1"/>
</dbReference>
<evidence type="ECO:0000313" key="3">
    <source>
        <dbReference type="Proteomes" id="UP000531216"/>
    </source>
</evidence>
<protein>
    <submittedName>
        <fullName evidence="2">Zn-dependent peptidase ImmA (M78 family)</fullName>
    </submittedName>
</protein>
<dbReference type="Pfam" id="PF06114">
    <property type="entry name" value="Peptidase_M78"/>
    <property type="match status" value="1"/>
</dbReference>
<dbReference type="InterPro" id="IPR010359">
    <property type="entry name" value="IrrE_HExxH"/>
</dbReference>
<organism evidence="2 3">
    <name type="scientific">Aureimonas phyllosphaerae</name>
    <dbReference type="NCBI Taxonomy" id="1166078"/>
    <lineage>
        <taxon>Bacteria</taxon>
        <taxon>Pseudomonadati</taxon>
        <taxon>Pseudomonadota</taxon>
        <taxon>Alphaproteobacteria</taxon>
        <taxon>Hyphomicrobiales</taxon>
        <taxon>Aurantimonadaceae</taxon>
        <taxon>Aureimonas</taxon>
    </lineage>
</organism>
<keyword evidence="3" id="KW-1185">Reference proteome</keyword>
<dbReference type="Gene3D" id="1.10.10.2910">
    <property type="match status" value="1"/>
</dbReference>
<dbReference type="PANTHER" id="PTHR43236">
    <property type="entry name" value="ANTITOXIN HIGA1"/>
    <property type="match status" value="1"/>
</dbReference>
<feature type="domain" description="IrrE N-terminal-like" evidence="1">
    <location>
        <begin position="33"/>
        <end position="158"/>
    </location>
</feature>
<name>A0A7W6FWI1_9HYPH</name>
<accession>A0A7W6FWI1</accession>
<dbReference type="RefSeq" id="WP_090966916.1">
    <property type="nucleotide sequence ID" value="NZ_FOOA01000044.1"/>
</dbReference>
<evidence type="ECO:0000259" key="1">
    <source>
        <dbReference type="Pfam" id="PF06114"/>
    </source>
</evidence>
<evidence type="ECO:0000313" key="2">
    <source>
        <dbReference type="EMBL" id="MBB3938238.1"/>
    </source>
</evidence>
<proteinExistence type="predicted"/>
<dbReference type="InterPro" id="IPR052345">
    <property type="entry name" value="Rad_response_metalloprotease"/>
</dbReference>
<dbReference type="EMBL" id="JACIDO010000023">
    <property type="protein sequence ID" value="MBB3938238.1"/>
    <property type="molecule type" value="Genomic_DNA"/>
</dbReference>
<dbReference type="AlphaFoldDB" id="A0A7W6FWI1"/>
<sequence length="162" mass="18039">MARLTMANVPSAAAEVIKRHQMEAPVKVGAIARDLGVAVLISDLPLAVSGMLSRNQDDRTRWTIRVNRHEHRHRQRFTIAHEIAHYVLHRSEIKDELVDDTFYRSGLPERIEYEANALAAEILMPWPLIRQLMDGGTATAAGLAEALEVSQAAMSIRLGLPT</sequence>
<dbReference type="OrthoDB" id="9794834at2"/>
<comment type="caution">
    <text evidence="2">The sequence shown here is derived from an EMBL/GenBank/DDBJ whole genome shotgun (WGS) entry which is preliminary data.</text>
</comment>
<reference evidence="2 3" key="1">
    <citation type="submission" date="2020-08" db="EMBL/GenBank/DDBJ databases">
        <title>Genomic Encyclopedia of Type Strains, Phase IV (KMG-IV): sequencing the most valuable type-strain genomes for metagenomic binning, comparative biology and taxonomic classification.</title>
        <authorList>
            <person name="Goeker M."/>
        </authorList>
    </citation>
    <scope>NUCLEOTIDE SEQUENCE [LARGE SCALE GENOMIC DNA]</scope>
    <source>
        <strain evidence="2 3">DSM 25024</strain>
    </source>
</reference>
<dbReference type="Proteomes" id="UP000531216">
    <property type="component" value="Unassembled WGS sequence"/>
</dbReference>
<gene>
    <name evidence="2" type="ORF">GGR05_004409</name>
</gene>